<dbReference type="PANTHER" id="PTHR30390:SF6">
    <property type="entry name" value="DNAA INITIATOR-ASSOCIATING PROTEIN DIAA"/>
    <property type="match status" value="1"/>
</dbReference>
<dbReference type="PANTHER" id="PTHR30390">
    <property type="entry name" value="SEDOHEPTULOSE 7-PHOSPHATE ISOMERASE / DNAA INITIATOR-ASSOCIATING FACTOR FOR REPLICATION INITIATION"/>
    <property type="match status" value="1"/>
</dbReference>
<feature type="binding site" evidence="10">
    <location>
        <begin position="52"/>
        <end position="54"/>
    </location>
    <ligand>
        <name>substrate</name>
    </ligand>
</feature>
<evidence type="ECO:0000313" key="13">
    <source>
        <dbReference type="Proteomes" id="UP000028926"/>
    </source>
</evidence>
<dbReference type="InterPro" id="IPR001347">
    <property type="entry name" value="SIS_dom"/>
</dbReference>
<keyword evidence="7 10" id="KW-0862">Zinc</keyword>
<dbReference type="EC" id="5.3.1.28" evidence="10"/>
<feature type="binding site" evidence="10">
    <location>
        <position position="172"/>
    </location>
    <ligand>
        <name>Zn(2+)</name>
        <dbReference type="ChEBI" id="CHEBI:29105"/>
    </ligand>
</feature>
<comment type="function">
    <text evidence="2 10">Catalyzes the isomerization of sedoheptulose 7-phosphate in D-glycero-D-manno-heptose 7-phosphate.</text>
</comment>
<feature type="domain" description="SIS" evidence="11">
    <location>
        <begin position="37"/>
        <end position="196"/>
    </location>
</feature>
<evidence type="ECO:0000256" key="3">
    <source>
        <dbReference type="ARBA" id="ARBA00004496"/>
    </source>
</evidence>
<proteinExistence type="inferred from homology"/>
<dbReference type="InterPro" id="IPR050099">
    <property type="entry name" value="SIS_GmhA/DiaA_subfam"/>
</dbReference>
<dbReference type="InterPro" id="IPR046348">
    <property type="entry name" value="SIS_dom_sf"/>
</dbReference>
<evidence type="ECO:0000256" key="7">
    <source>
        <dbReference type="ARBA" id="ARBA00022833"/>
    </source>
</evidence>
<evidence type="ECO:0000256" key="2">
    <source>
        <dbReference type="ARBA" id="ARBA00003172"/>
    </source>
</evidence>
<comment type="miscellaneous">
    <text evidence="10">The reaction produces a racemic mixture of D-glycero-alpha-D-manno-heptose 7-phosphate and D-glycero-beta-D-manno-heptose 7-phosphate.</text>
</comment>
<reference evidence="12 13" key="1">
    <citation type="submission" date="2014-07" db="EMBL/GenBank/DDBJ databases">
        <title>Comparative genomic insights into amoeba endosymbionts belonging to the families of Holosporaceae and Candidatus Midichloriaceae within Rickettsiales.</title>
        <authorList>
            <person name="Wang Z."/>
            <person name="Wu M."/>
        </authorList>
    </citation>
    <scope>NUCLEOTIDE SEQUENCE [LARGE SCALE GENOMIC DNA]</scope>
    <source>
        <strain evidence="12">PRA3</strain>
    </source>
</reference>
<dbReference type="GO" id="GO:0008968">
    <property type="term" value="F:D-sedoheptulose 7-phosphate isomerase activity"/>
    <property type="evidence" value="ECO:0007669"/>
    <property type="project" value="UniProtKB-UniRule"/>
</dbReference>
<dbReference type="GO" id="GO:0097367">
    <property type="term" value="F:carbohydrate derivative binding"/>
    <property type="evidence" value="ECO:0007669"/>
    <property type="project" value="InterPro"/>
</dbReference>
<dbReference type="OrthoDB" id="9810929at2"/>
<evidence type="ECO:0000256" key="1">
    <source>
        <dbReference type="ARBA" id="ARBA00000348"/>
    </source>
</evidence>
<dbReference type="Gene3D" id="3.40.50.10490">
    <property type="entry name" value="Glucose-6-phosphate isomerase like protein, domain 1"/>
    <property type="match status" value="1"/>
</dbReference>
<dbReference type="HAMAP" id="MF_00067">
    <property type="entry name" value="GmhA"/>
    <property type="match status" value="1"/>
</dbReference>
<keyword evidence="9 10" id="KW-0119">Carbohydrate metabolism</keyword>
<evidence type="ECO:0000256" key="9">
    <source>
        <dbReference type="ARBA" id="ARBA00023277"/>
    </source>
</evidence>
<dbReference type="EMBL" id="CP008941">
    <property type="protein sequence ID" value="AIK97270.1"/>
    <property type="molecule type" value="Genomic_DNA"/>
</dbReference>
<gene>
    <name evidence="10" type="primary">gmhA</name>
    <name evidence="12" type="ORF">ID47_11800</name>
</gene>
<dbReference type="HOGENOM" id="CLU_080999_1_1_5"/>
<protein>
    <recommendedName>
        <fullName evidence="10">Phosphoheptose isomerase</fullName>
        <ecNumber evidence="10">5.3.1.28</ecNumber>
    </recommendedName>
    <alternativeName>
        <fullName evidence="10">Sedoheptulose 7-phosphate isomerase</fullName>
    </alternativeName>
</protein>
<comment type="similarity">
    <text evidence="4 10">Belongs to the SIS family. GmhA subfamily.</text>
</comment>
<evidence type="ECO:0000256" key="5">
    <source>
        <dbReference type="ARBA" id="ARBA00022490"/>
    </source>
</evidence>
<dbReference type="AlphaFoldDB" id="A0A077B2P0"/>
<keyword evidence="5 10" id="KW-0963">Cytoplasm</keyword>
<evidence type="ECO:0000256" key="6">
    <source>
        <dbReference type="ARBA" id="ARBA00022723"/>
    </source>
</evidence>
<dbReference type="GO" id="GO:0005975">
    <property type="term" value="P:carbohydrate metabolic process"/>
    <property type="evidence" value="ECO:0007669"/>
    <property type="project" value="UniProtKB-UniRule"/>
</dbReference>
<feature type="binding site" evidence="10">
    <location>
        <begin position="120"/>
        <end position="122"/>
    </location>
    <ligand>
        <name>substrate</name>
    </ligand>
</feature>
<comment type="subunit">
    <text evidence="10">Homotetramer.</text>
</comment>
<dbReference type="UniPathway" id="UPA00041">
    <property type="reaction ID" value="UER00436"/>
</dbReference>
<feature type="binding site" evidence="10">
    <location>
        <position position="65"/>
    </location>
    <ligand>
        <name>substrate</name>
    </ligand>
</feature>
<dbReference type="CDD" id="cd05006">
    <property type="entry name" value="SIS_GmhA"/>
    <property type="match status" value="1"/>
</dbReference>
<dbReference type="Pfam" id="PF13580">
    <property type="entry name" value="SIS_2"/>
    <property type="match status" value="1"/>
</dbReference>
<evidence type="ECO:0000256" key="4">
    <source>
        <dbReference type="ARBA" id="ARBA00009894"/>
    </source>
</evidence>
<keyword evidence="6 10" id="KW-0479">Metal-binding</keyword>
<evidence type="ECO:0000259" key="11">
    <source>
        <dbReference type="PROSITE" id="PS51464"/>
    </source>
</evidence>
<comment type="cofactor">
    <cofactor evidence="10">
        <name>Zn(2+)</name>
        <dbReference type="ChEBI" id="CHEBI:29105"/>
    </cofactor>
    <text evidence="10">Binds 1 zinc ion per subunit.</text>
</comment>
<dbReference type="Proteomes" id="UP000028926">
    <property type="component" value="Chromosome"/>
</dbReference>
<comment type="pathway">
    <text evidence="10">Carbohydrate biosynthesis; D-glycero-D-manno-heptose 7-phosphate biosynthesis; D-glycero-alpha-D-manno-heptose 7-phosphate and D-glycero-beta-D-manno-heptose 7-phosphate from sedoheptulose 7-phosphate: step 1/1.</text>
</comment>
<feature type="binding site" evidence="10">
    <location>
        <position position="61"/>
    </location>
    <ligand>
        <name>Zn(2+)</name>
        <dbReference type="ChEBI" id="CHEBI:29105"/>
    </ligand>
</feature>
<keyword evidence="13" id="KW-1185">Reference proteome</keyword>
<organism evidence="12 13">
    <name type="scientific">Candidatus Odyssella acanthamoebae</name>
    <dbReference type="NCBI Taxonomy" id="91604"/>
    <lineage>
        <taxon>Bacteria</taxon>
        <taxon>Pseudomonadati</taxon>
        <taxon>Pseudomonadota</taxon>
        <taxon>Alphaproteobacteria</taxon>
        <taxon>Holosporales</taxon>
        <taxon>Candidatus Paracaedibacteraceae</taxon>
        <taxon>Candidatus Odyssella</taxon>
    </lineage>
</organism>
<dbReference type="GO" id="GO:0008270">
    <property type="term" value="F:zinc ion binding"/>
    <property type="evidence" value="ECO:0007669"/>
    <property type="project" value="UniProtKB-UniRule"/>
</dbReference>
<dbReference type="InterPro" id="IPR004515">
    <property type="entry name" value="Phosphoheptose_Isoase"/>
</dbReference>
<name>A0A077B2P0_9PROT</name>
<sequence length="203" mass="21980">MIKTALTQELQKSVDLFKTLLNDNRTDEQVTVIVEVIIDALQKGKKILFCGNGGSAADAQHLAAEFVSRFSFDRPALKAIALTVDTSALTAIANDYSYDYVFARQVEALANPGDVVVGISTSGKSKNVLAALKTAKEKQAITIGFLGQDGCDIGQMVDHQLNIPSKETPKIQEGHITIGHIVCAIVERQLFSLLHAEHHMHVA</sequence>
<dbReference type="eggNOG" id="COG0279">
    <property type="taxonomic scope" value="Bacteria"/>
</dbReference>
<dbReference type="GO" id="GO:2001061">
    <property type="term" value="P:D-glycero-D-manno-heptose 7-phosphate biosynthetic process"/>
    <property type="evidence" value="ECO:0007669"/>
    <property type="project" value="UniProtKB-UniPathway"/>
</dbReference>
<evidence type="ECO:0000256" key="8">
    <source>
        <dbReference type="ARBA" id="ARBA00023235"/>
    </source>
</evidence>
<comment type="catalytic activity">
    <reaction evidence="1 10">
        <text>2 D-sedoheptulose 7-phosphate = D-glycero-alpha-D-manno-heptose 7-phosphate + D-glycero-beta-D-manno-heptose 7-phosphate</text>
        <dbReference type="Rhea" id="RHEA:27489"/>
        <dbReference type="ChEBI" id="CHEBI:57483"/>
        <dbReference type="ChEBI" id="CHEBI:60203"/>
        <dbReference type="ChEBI" id="CHEBI:60204"/>
        <dbReference type="EC" id="5.3.1.28"/>
    </reaction>
</comment>
<dbReference type="KEGG" id="paca:ID47_11800"/>
<dbReference type="PROSITE" id="PS51464">
    <property type="entry name" value="SIS"/>
    <property type="match status" value="1"/>
</dbReference>
<dbReference type="SUPFAM" id="SSF53697">
    <property type="entry name" value="SIS domain"/>
    <property type="match status" value="1"/>
</dbReference>
<feature type="binding site" evidence="10">
    <location>
        <position position="180"/>
    </location>
    <ligand>
        <name>Zn(2+)</name>
        <dbReference type="ChEBI" id="CHEBI:29105"/>
    </ligand>
</feature>
<feature type="binding site" evidence="10">
    <location>
        <position position="125"/>
    </location>
    <ligand>
        <name>substrate</name>
    </ligand>
</feature>
<comment type="subcellular location">
    <subcellularLocation>
        <location evidence="3 10">Cytoplasm</location>
    </subcellularLocation>
</comment>
<accession>A0A077B2P0</accession>
<evidence type="ECO:0000256" key="10">
    <source>
        <dbReference type="HAMAP-Rule" id="MF_00067"/>
    </source>
</evidence>
<feature type="binding site" evidence="10">
    <location>
        <position position="65"/>
    </location>
    <ligand>
        <name>Zn(2+)</name>
        <dbReference type="ChEBI" id="CHEBI:29105"/>
    </ligand>
</feature>
<dbReference type="STRING" id="91604.ID47_11800"/>
<feature type="binding site" evidence="10">
    <location>
        <position position="172"/>
    </location>
    <ligand>
        <name>substrate</name>
    </ligand>
</feature>
<dbReference type="GO" id="GO:0005737">
    <property type="term" value="C:cytoplasm"/>
    <property type="evidence" value="ECO:0007669"/>
    <property type="project" value="UniProtKB-SubCell"/>
</dbReference>
<feature type="binding site" evidence="10">
    <location>
        <begin position="94"/>
        <end position="95"/>
    </location>
    <ligand>
        <name>substrate</name>
    </ligand>
</feature>
<keyword evidence="8 10" id="KW-0413">Isomerase</keyword>
<evidence type="ECO:0000313" key="12">
    <source>
        <dbReference type="EMBL" id="AIK97270.1"/>
    </source>
</evidence>
<dbReference type="InterPro" id="IPR035461">
    <property type="entry name" value="GmhA/DiaA"/>
</dbReference>